<protein>
    <submittedName>
        <fullName evidence="2">Putative transmembrane protein</fullName>
    </submittedName>
</protein>
<dbReference type="EMBL" id="CP003789">
    <property type="protein sequence ID" value="AGA65067.1"/>
    <property type="molecule type" value="Genomic_DNA"/>
</dbReference>
<name>L0EVU8_LIBCB</name>
<dbReference type="RefSeq" id="WP_015273492.1">
    <property type="nucleotide sequence ID" value="NC_019907.1"/>
</dbReference>
<dbReference type="eggNOG" id="COG4961">
    <property type="taxonomic scope" value="Bacteria"/>
</dbReference>
<keyword evidence="1 2" id="KW-0812">Transmembrane</keyword>
<evidence type="ECO:0000313" key="2">
    <source>
        <dbReference type="EMBL" id="AGA65067.1"/>
    </source>
</evidence>
<gene>
    <name evidence="2" type="ordered locus">B488_10750</name>
</gene>
<reference evidence="2 3" key="1">
    <citation type="journal article" date="2012" name="Stand. Genomic Sci.">
        <title>Complete genome sequence of Liberibacter crescens BT-1.</title>
        <authorList>
            <person name="Leonard M.T."/>
            <person name="Fagen J.R."/>
            <person name="Davis-Richardson A.G."/>
            <person name="Davis M.J."/>
            <person name="Triplett E.W."/>
        </authorList>
    </citation>
    <scope>NUCLEOTIDE SEQUENCE [LARGE SCALE GENOMIC DNA]</scope>
    <source>
        <strain evidence="2 3">BT-1</strain>
    </source>
</reference>
<keyword evidence="1" id="KW-0472">Membrane</keyword>
<dbReference type="AlphaFoldDB" id="L0EVU8"/>
<keyword evidence="3" id="KW-1185">Reference proteome</keyword>
<organism evidence="2 3">
    <name type="scientific">Liberibacter crescens (strain BT-1)</name>
    <dbReference type="NCBI Taxonomy" id="1215343"/>
    <lineage>
        <taxon>Bacteria</taxon>
        <taxon>Pseudomonadati</taxon>
        <taxon>Pseudomonadota</taxon>
        <taxon>Alphaproteobacteria</taxon>
        <taxon>Hyphomicrobiales</taxon>
        <taxon>Rhizobiaceae</taxon>
        <taxon>Liberibacter</taxon>
    </lineage>
</organism>
<proteinExistence type="predicted"/>
<dbReference type="STRING" id="1215343.B488_10750"/>
<evidence type="ECO:0000313" key="3">
    <source>
        <dbReference type="Proteomes" id="UP000010799"/>
    </source>
</evidence>
<sequence length="178" mass="20267">MKIKSRKNLLHLFQCRSGVGAIEMTIIFPLLVIIYLGTYEITNLYSVVKRVTQISSSMADMCTRETNVSQLYFKGMQKLAKAIMLPYAFSNMDIKVYGYWTDDNKQTVQKWGWPNNAKDPGPLPSVADPKVFTVTTVISLQYKMLGFLSNQWSEINIVKTDSLRQREGKEIICSDCSS</sequence>
<dbReference type="PATRIC" id="fig|1215343.11.peg.1106"/>
<dbReference type="HOGENOM" id="CLU_108008_0_0_5"/>
<feature type="transmembrane region" description="Helical" evidence="1">
    <location>
        <begin position="21"/>
        <end position="39"/>
    </location>
</feature>
<keyword evidence="1" id="KW-1133">Transmembrane helix</keyword>
<accession>L0EVU8</accession>
<evidence type="ECO:0000256" key="1">
    <source>
        <dbReference type="SAM" id="Phobius"/>
    </source>
</evidence>
<dbReference type="Proteomes" id="UP000010799">
    <property type="component" value="Chromosome"/>
</dbReference>
<dbReference type="KEGG" id="lcc:B488_10750"/>